<name>A0A835PUT5_VANPL</name>
<evidence type="ECO:0000256" key="5">
    <source>
        <dbReference type="ARBA" id="ARBA00022723"/>
    </source>
</evidence>
<evidence type="ECO:0000256" key="10">
    <source>
        <dbReference type="PIRSR" id="PIRSR600823-3"/>
    </source>
</evidence>
<comment type="caution">
    <text evidence="13">The sequence shown here is derived from an EMBL/GenBank/DDBJ whole genome shotgun (WGS) entry which is preliminary data.</text>
</comment>
<keyword evidence="4" id="KW-0349">Heme</keyword>
<evidence type="ECO:0000256" key="11">
    <source>
        <dbReference type="RuleBase" id="RU004241"/>
    </source>
</evidence>
<dbReference type="SUPFAM" id="SSF48113">
    <property type="entry name" value="Heme-dependent peroxidases"/>
    <property type="match status" value="1"/>
</dbReference>
<sequence length="236" mass="25748">MTLGLLQGCEDALHDCFCWGLRWIGVLIDSTPGNSAEKDSPVNNPSLQGFKVIDRAKARTGGIPNAVPSGRRDGRGFDCIQKPSRVAGPKLQPEPAHTALLTRRFLKRKWSHSPRNLGSGSQFGAIPRNAANAAVPTGNNDSSFVVQMDPSRSPYTLDTSYYYNIAANRALFVSDQALMADSATANQVMRNAFDNDAWRSDFSQAMLKLGQLMCSRGPKARLGLNCRLLTSCWSVK</sequence>
<dbReference type="GO" id="GO:0046872">
    <property type="term" value="F:metal ion binding"/>
    <property type="evidence" value="ECO:0007669"/>
    <property type="project" value="UniProtKB-KW"/>
</dbReference>
<evidence type="ECO:0000256" key="6">
    <source>
        <dbReference type="ARBA" id="ARBA00022837"/>
    </source>
</evidence>
<dbReference type="PANTHER" id="PTHR31517">
    <property type="match status" value="1"/>
</dbReference>
<dbReference type="Pfam" id="PF00141">
    <property type="entry name" value="peroxidase"/>
    <property type="match status" value="1"/>
</dbReference>
<dbReference type="OrthoDB" id="817733at2759"/>
<keyword evidence="8" id="KW-0408">Iron</keyword>
<dbReference type="GO" id="GO:0140825">
    <property type="term" value="F:lactoperoxidase activity"/>
    <property type="evidence" value="ECO:0007669"/>
    <property type="project" value="UniProtKB-EC"/>
</dbReference>
<dbReference type="GO" id="GO:0020037">
    <property type="term" value="F:heme binding"/>
    <property type="evidence" value="ECO:0007669"/>
    <property type="project" value="InterPro"/>
</dbReference>
<comment type="cofactor">
    <cofactor evidence="2">
        <name>heme b</name>
        <dbReference type="ChEBI" id="CHEBI:60344"/>
    </cofactor>
</comment>
<feature type="domain" description="Plant heme peroxidase family profile" evidence="12">
    <location>
        <begin position="13"/>
        <end position="230"/>
    </location>
</feature>
<gene>
    <name evidence="13" type="ORF">HPP92_021949</name>
</gene>
<dbReference type="Gene3D" id="1.10.420.10">
    <property type="entry name" value="Peroxidase, domain 2"/>
    <property type="match status" value="1"/>
</dbReference>
<dbReference type="Gene3D" id="1.10.520.10">
    <property type="match status" value="2"/>
</dbReference>
<reference evidence="13 14" key="1">
    <citation type="journal article" date="2020" name="Nat. Food">
        <title>A phased Vanilla planifolia genome enables genetic improvement of flavour and production.</title>
        <authorList>
            <person name="Hasing T."/>
            <person name="Tang H."/>
            <person name="Brym M."/>
            <person name="Khazi F."/>
            <person name="Huang T."/>
            <person name="Chambers A.H."/>
        </authorList>
    </citation>
    <scope>NUCLEOTIDE SEQUENCE [LARGE SCALE GENOMIC DNA]</scope>
    <source>
        <tissue evidence="13">Leaf</tissue>
    </source>
</reference>
<evidence type="ECO:0000313" key="13">
    <source>
        <dbReference type="EMBL" id="KAG0458821.1"/>
    </source>
</evidence>
<dbReference type="AlphaFoldDB" id="A0A835PUT5"/>
<evidence type="ECO:0000256" key="8">
    <source>
        <dbReference type="ARBA" id="ARBA00023004"/>
    </source>
</evidence>
<evidence type="ECO:0000256" key="9">
    <source>
        <dbReference type="ARBA" id="ARBA00023324"/>
    </source>
</evidence>
<keyword evidence="3" id="KW-0575">Peroxidase</keyword>
<feature type="binding site" evidence="10">
    <location>
        <position position="158"/>
    </location>
    <ligand>
        <name>Ca(2+)</name>
        <dbReference type="ChEBI" id="CHEBI:29108"/>
        <label>2</label>
    </ligand>
</feature>
<protein>
    <recommendedName>
        <fullName evidence="12">Plant heme peroxidase family profile domain-containing protein</fullName>
    </recommendedName>
</protein>
<proteinExistence type="inferred from homology"/>
<dbReference type="GO" id="GO:0006979">
    <property type="term" value="P:response to oxidative stress"/>
    <property type="evidence" value="ECO:0007669"/>
    <property type="project" value="InterPro"/>
</dbReference>
<evidence type="ECO:0000259" key="12">
    <source>
        <dbReference type="PROSITE" id="PS50873"/>
    </source>
</evidence>
<evidence type="ECO:0000256" key="3">
    <source>
        <dbReference type="ARBA" id="ARBA00022559"/>
    </source>
</evidence>
<comment type="cofactor">
    <cofactor evidence="10">
        <name>Ca(2+)</name>
        <dbReference type="ChEBI" id="CHEBI:29108"/>
    </cofactor>
    <text evidence="10">Binds 2 calcium ions per subunit.</text>
</comment>
<evidence type="ECO:0000313" key="14">
    <source>
        <dbReference type="Proteomes" id="UP000639772"/>
    </source>
</evidence>
<keyword evidence="7" id="KW-0560">Oxidoreductase</keyword>
<feature type="binding site" evidence="10">
    <location>
        <position position="149"/>
    </location>
    <ligand>
        <name>Ca(2+)</name>
        <dbReference type="ChEBI" id="CHEBI:29108"/>
        <label>2</label>
    </ligand>
</feature>
<dbReference type="Proteomes" id="UP000639772">
    <property type="component" value="Chromosome 12"/>
</dbReference>
<dbReference type="PROSITE" id="PS50873">
    <property type="entry name" value="PEROXIDASE_4"/>
    <property type="match status" value="1"/>
</dbReference>
<evidence type="ECO:0000256" key="4">
    <source>
        <dbReference type="ARBA" id="ARBA00022617"/>
    </source>
</evidence>
<organism evidence="13 14">
    <name type="scientific">Vanilla planifolia</name>
    <name type="common">Vanilla</name>
    <dbReference type="NCBI Taxonomy" id="51239"/>
    <lineage>
        <taxon>Eukaryota</taxon>
        <taxon>Viridiplantae</taxon>
        <taxon>Streptophyta</taxon>
        <taxon>Embryophyta</taxon>
        <taxon>Tracheophyta</taxon>
        <taxon>Spermatophyta</taxon>
        <taxon>Magnoliopsida</taxon>
        <taxon>Liliopsida</taxon>
        <taxon>Asparagales</taxon>
        <taxon>Orchidaceae</taxon>
        <taxon>Vanilloideae</taxon>
        <taxon>Vanilleae</taxon>
        <taxon>Vanilla</taxon>
    </lineage>
</organism>
<keyword evidence="6 10" id="KW-0106">Calcium</keyword>
<evidence type="ECO:0000256" key="1">
    <source>
        <dbReference type="ARBA" id="ARBA00000189"/>
    </source>
</evidence>
<dbReference type="GO" id="GO:0042744">
    <property type="term" value="P:hydrogen peroxide catabolic process"/>
    <property type="evidence" value="ECO:0007669"/>
    <property type="project" value="UniProtKB-KW"/>
</dbReference>
<dbReference type="InterPro" id="IPR010255">
    <property type="entry name" value="Haem_peroxidase_sf"/>
</dbReference>
<accession>A0A835PUT5</accession>
<evidence type="ECO:0000256" key="7">
    <source>
        <dbReference type="ARBA" id="ARBA00023002"/>
    </source>
</evidence>
<dbReference type="EMBL" id="JADCNM010000012">
    <property type="protein sequence ID" value="KAG0458821.1"/>
    <property type="molecule type" value="Genomic_DNA"/>
</dbReference>
<comment type="catalytic activity">
    <reaction evidence="1">
        <text>2 a phenolic donor + H2O2 = 2 a phenolic radical donor + 2 H2O</text>
        <dbReference type="Rhea" id="RHEA:56136"/>
        <dbReference type="ChEBI" id="CHEBI:15377"/>
        <dbReference type="ChEBI" id="CHEBI:16240"/>
        <dbReference type="ChEBI" id="CHEBI:139520"/>
        <dbReference type="ChEBI" id="CHEBI:139521"/>
        <dbReference type="EC" id="1.11.1.7"/>
    </reaction>
</comment>
<keyword evidence="9" id="KW-0376">Hydrogen peroxide</keyword>
<dbReference type="PANTHER" id="PTHR31517:SF84">
    <property type="entry name" value="PEROXIDASE"/>
    <property type="match status" value="1"/>
</dbReference>
<evidence type="ECO:0000256" key="2">
    <source>
        <dbReference type="ARBA" id="ARBA00001970"/>
    </source>
</evidence>
<keyword evidence="5 10" id="KW-0479">Metal-binding</keyword>
<comment type="similarity">
    <text evidence="11">Belongs to the peroxidase family.</text>
</comment>
<dbReference type="InterPro" id="IPR000823">
    <property type="entry name" value="Peroxidase_pln"/>
</dbReference>
<dbReference type="InterPro" id="IPR002016">
    <property type="entry name" value="Haem_peroxidase"/>
</dbReference>